<evidence type="ECO:0000313" key="4">
    <source>
        <dbReference type="EMBL" id="MDR7302782.1"/>
    </source>
</evidence>
<feature type="domain" description="Transposase IS4-like" evidence="2">
    <location>
        <begin position="67"/>
        <end position="194"/>
    </location>
</feature>
<feature type="compositionally biased region" description="Low complexity" evidence="1">
    <location>
        <begin position="512"/>
        <end position="529"/>
    </location>
</feature>
<evidence type="ECO:0000313" key="5">
    <source>
        <dbReference type="Proteomes" id="UP001180845"/>
    </source>
</evidence>
<organism evidence="4 5">
    <name type="scientific">Haloactinomyces albus</name>
    <dbReference type="NCBI Taxonomy" id="1352928"/>
    <lineage>
        <taxon>Bacteria</taxon>
        <taxon>Bacillati</taxon>
        <taxon>Actinomycetota</taxon>
        <taxon>Actinomycetes</taxon>
        <taxon>Actinopolysporales</taxon>
        <taxon>Actinopolysporaceae</taxon>
        <taxon>Haloactinomyces</taxon>
    </lineage>
</organism>
<feature type="compositionally biased region" description="Low complexity" evidence="1">
    <location>
        <begin position="228"/>
        <end position="245"/>
    </location>
</feature>
<protein>
    <recommendedName>
        <fullName evidence="6">Transposase</fullName>
    </recommendedName>
</protein>
<dbReference type="GO" id="GO:0004803">
    <property type="term" value="F:transposase activity"/>
    <property type="evidence" value="ECO:0007669"/>
    <property type="project" value="InterPro"/>
</dbReference>
<reference evidence="4" key="1">
    <citation type="submission" date="2023-07" db="EMBL/GenBank/DDBJ databases">
        <title>Sequencing the genomes of 1000 actinobacteria strains.</title>
        <authorList>
            <person name="Klenk H.-P."/>
        </authorList>
    </citation>
    <scope>NUCLEOTIDE SEQUENCE</scope>
    <source>
        <strain evidence="4">DSM 45977</strain>
    </source>
</reference>
<dbReference type="GO" id="GO:0003677">
    <property type="term" value="F:DNA binding"/>
    <property type="evidence" value="ECO:0007669"/>
    <property type="project" value="InterPro"/>
</dbReference>
<dbReference type="AlphaFoldDB" id="A0AAE3ZGH6"/>
<evidence type="ECO:0008006" key="6">
    <source>
        <dbReference type="Google" id="ProtNLM"/>
    </source>
</evidence>
<evidence type="ECO:0000259" key="2">
    <source>
        <dbReference type="Pfam" id="PF01609"/>
    </source>
</evidence>
<dbReference type="PANTHER" id="PTHR46637">
    <property type="entry name" value="TIS1421-TRANSPOSASE PROTEIN A"/>
    <property type="match status" value="1"/>
</dbReference>
<dbReference type="Pfam" id="PF13340">
    <property type="entry name" value="DUF4096"/>
    <property type="match status" value="1"/>
</dbReference>
<evidence type="ECO:0000256" key="1">
    <source>
        <dbReference type="SAM" id="MobiDB-lite"/>
    </source>
</evidence>
<proteinExistence type="predicted"/>
<accession>A0AAE3ZGH6</accession>
<name>A0AAE3ZGH6_9ACTN</name>
<dbReference type="InterPro" id="IPR052909">
    <property type="entry name" value="Transposase_6_like"/>
</dbReference>
<dbReference type="InterPro" id="IPR002559">
    <property type="entry name" value="Transposase_11"/>
</dbReference>
<sequence length="529" mass="58150">MDATPIVQRNSLAGAGRGPWRDVPERYGHWQSIYQLFRRWQRDGVWAWLWVQLQALADAAGLITWQVSVDSTVNRAHQHAAGARHRPDAQVEPPGDEPGDHVLGRSRGGLSTKIHLACEQSRKPLSLLLAAGPAGDSPQMIRVLEAIRVPRLRRGHPRSRPERVLADKAYSSAANRRYLRRRRTPATIAIPKDQLAHRAVPVARPEVARPRSIPDATGSVTPWNVALTSSNTTAPSPAATTNSPSDTKPHCTSPPSTPGYEPSPRSLLKQLLAGGLLGVLKVLHGTEEQAELVALRIGEYHPGHVGRLTDVHTLSSQTDQTLKLIRRGDAISAQIEMQAVLTRLVLGDRENVNPWPCTTRRCDRDTFSGLLNDSPIEHPRPEVSNHLRINGVDGEYCDTARHSGSITHARGRIKTTAMSQFGEPMEIKKEEQAHYWAPIPNPENRRHAFRDARRWDGCRSGETACGVTVPMAQPSEMDWIMIPTCGVCWTALITEQVESLPTVRGEPRHETGGSVSAAGLLSSPSCHSC</sequence>
<dbReference type="InterPro" id="IPR025161">
    <property type="entry name" value="IS402-like_dom"/>
</dbReference>
<feature type="region of interest" description="Disordered" evidence="1">
    <location>
        <begin position="501"/>
        <end position="529"/>
    </location>
</feature>
<dbReference type="GO" id="GO:0006313">
    <property type="term" value="P:DNA transposition"/>
    <property type="evidence" value="ECO:0007669"/>
    <property type="project" value="InterPro"/>
</dbReference>
<keyword evidence="5" id="KW-1185">Reference proteome</keyword>
<dbReference type="Pfam" id="PF01609">
    <property type="entry name" value="DDE_Tnp_1"/>
    <property type="match status" value="1"/>
</dbReference>
<dbReference type="NCBIfam" id="NF033580">
    <property type="entry name" value="transpos_IS5_3"/>
    <property type="match status" value="1"/>
</dbReference>
<dbReference type="PANTHER" id="PTHR46637:SF1">
    <property type="entry name" value="BLL5188 PROTEIN"/>
    <property type="match status" value="1"/>
</dbReference>
<dbReference type="EMBL" id="JAVDXW010000001">
    <property type="protein sequence ID" value="MDR7302782.1"/>
    <property type="molecule type" value="Genomic_DNA"/>
</dbReference>
<dbReference type="Proteomes" id="UP001180845">
    <property type="component" value="Unassembled WGS sequence"/>
</dbReference>
<comment type="caution">
    <text evidence="4">The sequence shown here is derived from an EMBL/GenBank/DDBJ whole genome shotgun (WGS) entry which is preliminary data.</text>
</comment>
<feature type="region of interest" description="Disordered" evidence="1">
    <location>
        <begin position="206"/>
        <end position="265"/>
    </location>
</feature>
<feature type="region of interest" description="Disordered" evidence="1">
    <location>
        <begin position="76"/>
        <end position="106"/>
    </location>
</feature>
<evidence type="ECO:0000259" key="3">
    <source>
        <dbReference type="Pfam" id="PF13340"/>
    </source>
</evidence>
<feature type="domain" description="Insertion element IS402-like" evidence="3">
    <location>
        <begin position="19"/>
        <end position="49"/>
    </location>
</feature>
<gene>
    <name evidence="4" type="ORF">JOF55_002963</name>
</gene>